<dbReference type="SUPFAM" id="SSF81342">
    <property type="entry name" value="Transmembrane di-heme cytochromes"/>
    <property type="match status" value="1"/>
</dbReference>
<feature type="transmembrane region" description="Helical" evidence="6">
    <location>
        <begin position="53"/>
        <end position="71"/>
    </location>
</feature>
<dbReference type="AlphaFoldDB" id="A0AAC9U218"/>
<gene>
    <name evidence="8" type="ORF">CFF01_14030</name>
</gene>
<feature type="transmembrane region" description="Helical" evidence="6">
    <location>
        <begin position="157"/>
        <end position="176"/>
    </location>
</feature>
<evidence type="ECO:0000256" key="3">
    <source>
        <dbReference type="ARBA" id="ARBA00022692"/>
    </source>
</evidence>
<dbReference type="PANTHER" id="PTHR30485:SF2">
    <property type="entry name" value="BLL0597 PROTEIN"/>
    <property type="match status" value="1"/>
</dbReference>
<comment type="subcellular location">
    <subcellularLocation>
        <location evidence="1">Cell membrane</location>
        <topology evidence="1">Multi-pass membrane protein</topology>
    </subcellularLocation>
</comment>
<dbReference type="GO" id="GO:0005886">
    <property type="term" value="C:plasma membrane"/>
    <property type="evidence" value="ECO:0007669"/>
    <property type="project" value="UniProtKB-SubCell"/>
</dbReference>
<dbReference type="KEGG" id="smav:CFF01_14030"/>
<reference evidence="8 9" key="1">
    <citation type="submission" date="2017-06" db="EMBL/GenBank/DDBJ databases">
        <title>Complete genome sequence of Shewanella marisflavi EP1 associated with anaerobic 2,4-dinitrotoluene reduction and salt tolerance.</title>
        <authorList>
            <person name="Huang J."/>
        </authorList>
    </citation>
    <scope>NUCLEOTIDE SEQUENCE [LARGE SCALE GENOMIC DNA]</scope>
    <source>
        <strain evidence="8 9">EP1</strain>
    </source>
</reference>
<feature type="transmembrane region" description="Helical" evidence="6">
    <location>
        <begin position="20"/>
        <end position="41"/>
    </location>
</feature>
<evidence type="ECO:0000259" key="7">
    <source>
        <dbReference type="Pfam" id="PF01292"/>
    </source>
</evidence>
<accession>A0AAC9U218</accession>
<evidence type="ECO:0000313" key="9">
    <source>
        <dbReference type="Proteomes" id="UP000198233"/>
    </source>
</evidence>
<evidence type="ECO:0000256" key="4">
    <source>
        <dbReference type="ARBA" id="ARBA00022989"/>
    </source>
</evidence>
<dbReference type="GO" id="GO:0022904">
    <property type="term" value="P:respiratory electron transport chain"/>
    <property type="evidence" value="ECO:0007669"/>
    <property type="project" value="InterPro"/>
</dbReference>
<keyword evidence="5 6" id="KW-0472">Membrane</keyword>
<proteinExistence type="predicted"/>
<keyword evidence="4 6" id="KW-1133">Transmembrane helix</keyword>
<keyword evidence="3 6" id="KW-0812">Transmembrane</keyword>
<name>A0AAC9U218_9GAMM</name>
<dbReference type="Pfam" id="PF01292">
    <property type="entry name" value="Ni_hydr_CYTB"/>
    <property type="match status" value="1"/>
</dbReference>
<organism evidence="8 9">
    <name type="scientific">Shewanella marisflavi</name>
    <dbReference type="NCBI Taxonomy" id="260364"/>
    <lineage>
        <taxon>Bacteria</taxon>
        <taxon>Pseudomonadati</taxon>
        <taxon>Pseudomonadota</taxon>
        <taxon>Gammaproteobacteria</taxon>
        <taxon>Alteromonadales</taxon>
        <taxon>Shewanellaceae</taxon>
        <taxon>Shewanella</taxon>
    </lineage>
</organism>
<dbReference type="GO" id="GO:0009055">
    <property type="term" value="F:electron transfer activity"/>
    <property type="evidence" value="ECO:0007669"/>
    <property type="project" value="InterPro"/>
</dbReference>
<dbReference type="GO" id="GO:0020037">
    <property type="term" value="F:heme binding"/>
    <property type="evidence" value="ECO:0007669"/>
    <property type="project" value="TreeGrafter"/>
</dbReference>
<evidence type="ECO:0000256" key="6">
    <source>
        <dbReference type="SAM" id="Phobius"/>
    </source>
</evidence>
<keyword evidence="2" id="KW-1003">Cell membrane</keyword>
<dbReference type="InterPro" id="IPR016174">
    <property type="entry name" value="Di-haem_cyt_TM"/>
</dbReference>
<feature type="domain" description="Cytochrome b561 bacterial/Ni-hydrogenase" evidence="7">
    <location>
        <begin position="20"/>
        <end position="188"/>
    </location>
</feature>
<dbReference type="EMBL" id="CP022272">
    <property type="protein sequence ID" value="ASJ97604.1"/>
    <property type="molecule type" value="Genomic_DNA"/>
</dbReference>
<dbReference type="Proteomes" id="UP000198233">
    <property type="component" value="Chromosome"/>
</dbReference>
<dbReference type="Gene3D" id="1.20.950.20">
    <property type="entry name" value="Transmembrane di-heme cytochromes, Chain C"/>
    <property type="match status" value="1"/>
</dbReference>
<protein>
    <submittedName>
        <fullName evidence="8">Cytochrome B</fullName>
    </submittedName>
</protein>
<feature type="transmembrane region" description="Helical" evidence="6">
    <location>
        <begin position="206"/>
        <end position="228"/>
    </location>
</feature>
<evidence type="ECO:0000313" key="8">
    <source>
        <dbReference type="EMBL" id="ASJ97604.1"/>
    </source>
</evidence>
<dbReference type="PANTHER" id="PTHR30485">
    <property type="entry name" value="NI/FE-HYDROGENASE 1 B-TYPE CYTOCHROME SUBUNIT"/>
    <property type="match status" value="1"/>
</dbReference>
<evidence type="ECO:0000256" key="1">
    <source>
        <dbReference type="ARBA" id="ARBA00004651"/>
    </source>
</evidence>
<sequence length="231" mass="26103">MSNRMSSEKHAIESKVKIKVWDLPTRLFHWLMICLLAALWWSADVGEMQWHQVFAYSLLVLIVFRVLWGLIGSETSRFSHFVKPPSQVLAYVKQPEKHSIGHNPLGGYMVVAMILVLVVQLTTGLFSTDEIFTEGPLYTYVSSEVASSLTWLHKQNFNLLLLLALLHILAVVWHSIKGDKLVGAMITGYKRVSRDHVTQFEFRSSLVALTLVGVLAGLVVNYLIWPIAAML</sequence>
<feature type="transmembrane region" description="Helical" evidence="6">
    <location>
        <begin position="105"/>
        <end position="126"/>
    </location>
</feature>
<dbReference type="InterPro" id="IPR051542">
    <property type="entry name" value="Hydrogenase_cytochrome"/>
</dbReference>
<dbReference type="InterPro" id="IPR011577">
    <property type="entry name" value="Cyt_b561_bac/Ni-Hgenase"/>
</dbReference>
<evidence type="ECO:0000256" key="5">
    <source>
        <dbReference type="ARBA" id="ARBA00023136"/>
    </source>
</evidence>
<evidence type="ECO:0000256" key="2">
    <source>
        <dbReference type="ARBA" id="ARBA00022475"/>
    </source>
</evidence>